<reference evidence="11 12" key="1">
    <citation type="submission" date="2015-08" db="EMBL/GenBank/DDBJ databases">
        <authorList>
            <person name="Babu N.S."/>
            <person name="Beckwith C.J."/>
            <person name="Beseler K.G."/>
            <person name="Brison A."/>
            <person name="Carone J.V."/>
            <person name="Caskin T.P."/>
            <person name="Diamond M."/>
            <person name="Durham M.E."/>
            <person name="Foxe J.M."/>
            <person name="Go M."/>
            <person name="Henderson B.A."/>
            <person name="Jones I.B."/>
            <person name="McGettigan J.A."/>
            <person name="Micheletti S.J."/>
            <person name="Nasrallah M.E."/>
            <person name="Ortiz D."/>
            <person name="Piller C.R."/>
            <person name="Privatt S.R."/>
            <person name="Schneider S.L."/>
            <person name="Sharp S."/>
            <person name="Smith T.C."/>
            <person name="Stanton J.D."/>
            <person name="Ullery H.E."/>
            <person name="Wilson R.J."/>
            <person name="Serrano M.G."/>
            <person name="Buck G."/>
            <person name="Lee V."/>
            <person name="Wang Y."/>
            <person name="Carvalho R."/>
            <person name="Voegtly L."/>
            <person name="Shi R."/>
            <person name="Duckworth R."/>
            <person name="Johnson A."/>
            <person name="Loviza R."/>
            <person name="Walstead R."/>
            <person name="Shah Z."/>
            <person name="Kiflezghi M."/>
            <person name="Wade K."/>
            <person name="Ball S.L."/>
            <person name="Bradley K.W."/>
            <person name="Asai D.J."/>
            <person name="Bowman C.A."/>
            <person name="Russell D.A."/>
            <person name="Pope W.H."/>
            <person name="Jacobs-Sera D."/>
            <person name="Hendrix R.W."/>
            <person name="Hatfull G.F."/>
        </authorList>
    </citation>
    <scope>NUCLEOTIDE SEQUENCE [LARGE SCALE GENOMIC DNA]</scope>
    <source>
        <strain evidence="11 12">PUDD_83A45</strain>
    </source>
</reference>
<dbReference type="Pfam" id="PF02537">
    <property type="entry name" value="CRCB"/>
    <property type="match status" value="1"/>
</dbReference>
<keyword evidence="6" id="KW-0813">Transport</keyword>
<keyword evidence="4 10" id="KW-1133">Transmembrane helix</keyword>
<dbReference type="GO" id="GO:0034220">
    <property type="term" value="P:monoatomic ion transmembrane transport"/>
    <property type="evidence" value="ECO:0007669"/>
    <property type="project" value="UniProtKB-KW"/>
</dbReference>
<dbReference type="Proteomes" id="UP000060016">
    <property type="component" value="Chromosome"/>
</dbReference>
<proteinExistence type="inferred from homology"/>
<comment type="catalytic activity">
    <reaction evidence="8">
        <text>fluoride(in) = fluoride(out)</text>
        <dbReference type="Rhea" id="RHEA:76159"/>
        <dbReference type="ChEBI" id="CHEBI:17051"/>
    </reaction>
    <physiologicalReaction direction="left-to-right" evidence="8">
        <dbReference type="Rhea" id="RHEA:76160"/>
    </physiologicalReaction>
</comment>
<dbReference type="STRING" id="156976.AK829_00025"/>
<evidence type="ECO:0000256" key="6">
    <source>
        <dbReference type="ARBA" id="ARBA00023303"/>
    </source>
</evidence>
<evidence type="ECO:0000256" key="8">
    <source>
        <dbReference type="ARBA" id="ARBA00035585"/>
    </source>
</evidence>
<accession>A0A0K1R8T1</accession>
<keyword evidence="12" id="KW-1185">Reference proteome</keyword>
<protein>
    <recommendedName>
        <fullName evidence="10">Fluoride-specific ion channel</fullName>
    </recommendedName>
</protein>
<evidence type="ECO:0000313" key="12">
    <source>
        <dbReference type="Proteomes" id="UP000060016"/>
    </source>
</evidence>
<feature type="transmembrane region" description="Helical" evidence="10">
    <location>
        <begin position="59"/>
        <end position="79"/>
    </location>
</feature>
<dbReference type="AlphaFoldDB" id="A0A0K1R8T1"/>
<dbReference type="RefSeq" id="WP_052203179.1">
    <property type="nucleotide sequence ID" value="NZ_CP012342.1"/>
</dbReference>
<evidence type="ECO:0000256" key="9">
    <source>
        <dbReference type="ARBA" id="ARBA00049940"/>
    </source>
</evidence>
<evidence type="ECO:0000256" key="1">
    <source>
        <dbReference type="ARBA" id="ARBA00004651"/>
    </source>
</evidence>
<comment type="subcellular location">
    <subcellularLocation>
        <location evidence="1">Cell membrane</location>
        <topology evidence="1">Multi-pass membrane protein</topology>
    </subcellularLocation>
</comment>
<keyword evidence="6" id="KW-0406">Ion transport</keyword>
<dbReference type="EMBL" id="CP012342">
    <property type="protein sequence ID" value="AKV57832.1"/>
    <property type="molecule type" value="Genomic_DNA"/>
</dbReference>
<comment type="function">
    <text evidence="9">Fluoride-specific ion channel. Important for reducing fluoride concentration in the cell, thus reducing its toxicity.</text>
</comment>
<evidence type="ECO:0000256" key="5">
    <source>
        <dbReference type="ARBA" id="ARBA00023136"/>
    </source>
</evidence>
<evidence type="ECO:0000256" key="2">
    <source>
        <dbReference type="ARBA" id="ARBA00022475"/>
    </source>
</evidence>
<evidence type="ECO:0000256" key="3">
    <source>
        <dbReference type="ARBA" id="ARBA00022692"/>
    </source>
</evidence>
<keyword evidence="6" id="KW-0407">Ion channel</keyword>
<gene>
    <name evidence="11" type="ORF">AK829_00025</name>
</gene>
<dbReference type="PATRIC" id="fig|156976.3.peg.4"/>
<keyword evidence="3 10" id="KW-0812">Transmembrane</keyword>
<feature type="transmembrane region" description="Helical" evidence="10">
    <location>
        <begin position="35"/>
        <end position="54"/>
    </location>
</feature>
<evidence type="ECO:0000256" key="7">
    <source>
        <dbReference type="ARBA" id="ARBA00035120"/>
    </source>
</evidence>
<keyword evidence="5 10" id="KW-0472">Membrane</keyword>
<keyword evidence="2 10" id="KW-1003">Cell membrane</keyword>
<evidence type="ECO:0000256" key="10">
    <source>
        <dbReference type="RuleBase" id="RU004340"/>
    </source>
</evidence>
<evidence type="ECO:0000313" key="11">
    <source>
        <dbReference type="EMBL" id="AKV57832.1"/>
    </source>
</evidence>
<dbReference type="InterPro" id="IPR003691">
    <property type="entry name" value="FluC"/>
</dbReference>
<sequence length="113" mass="11674">MQTDQLSTGILVGLGAALGASLRHMVTLYAGGGDTSAIIAMLVVNMLGCAAMGYFKPGLFWGTGFLGGFTSYSIVAATALEFTMLGALIYMLITFTACIASWLAGDALRGRHA</sequence>
<evidence type="ECO:0000256" key="4">
    <source>
        <dbReference type="ARBA" id="ARBA00022989"/>
    </source>
</evidence>
<dbReference type="KEGG" id="crie:AK829_00025"/>
<organism evidence="11 12">
    <name type="scientific">Corynebacterium riegelii</name>
    <dbReference type="NCBI Taxonomy" id="156976"/>
    <lineage>
        <taxon>Bacteria</taxon>
        <taxon>Bacillati</taxon>
        <taxon>Actinomycetota</taxon>
        <taxon>Actinomycetes</taxon>
        <taxon>Mycobacteriales</taxon>
        <taxon>Corynebacteriaceae</taxon>
        <taxon>Corynebacterium</taxon>
    </lineage>
</organism>
<name>A0A0K1R8T1_9CORY</name>
<comment type="similarity">
    <text evidence="7 10">Belongs to the fluoride channel Fluc/FEX (TC 1.A.43) family.</text>
</comment>
<dbReference type="GO" id="GO:0005886">
    <property type="term" value="C:plasma membrane"/>
    <property type="evidence" value="ECO:0007669"/>
    <property type="project" value="UniProtKB-SubCell"/>
</dbReference>
<feature type="transmembrane region" description="Helical" evidence="10">
    <location>
        <begin position="85"/>
        <end position="105"/>
    </location>
</feature>
<dbReference type="NCBIfam" id="NF001101">
    <property type="entry name" value="PRK00134.1"/>
    <property type="match status" value="1"/>
</dbReference>